<evidence type="ECO:0000313" key="1">
    <source>
        <dbReference type="EMBL" id="MBX69649.1"/>
    </source>
</evidence>
<dbReference type="EMBL" id="GGEC01089165">
    <property type="protein sequence ID" value="MBX69649.1"/>
    <property type="molecule type" value="Transcribed_RNA"/>
</dbReference>
<sequence length="35" mass="4032">MEILPVCCRAFLNTCFWTAYFCRILICSSSVKVVN</sequence>
<accession>A0A2P2QRK3</accession>
<reference evidence="1" key="1">
    <citation type="submission" date="2018-02" db="EMBL/GenBank/DDBJ databases">
        <title>Rhizophora mucronata_Transcriptome.</title>
        <authorList>
            <person name="Meera S.P."/>
            <person name="Sreeshan A."/>
            <person name="Augustine A."/>
        </authorList>
    </citation>
    <scope>NUCLEOTIDE SEQUENCE</scope>
    <source>
        <tissue evidence="1">Leaf</tissue>
    </source>
</reference>
<organism evidence="1">
    <name type="scientific">Rhizophora mucronata</name>
    <name type="common">Asiatic mangrove</name>
    <dbReference type="NCBI Taxonomy" id="61149"/>
    <lineage>
        <taxon>Eukaryota</taxon>
        <taxon>Viridiplantae</taxon>
        <taxon>Streptophyta</taxon>
        <taxon>Embryophyta</taxon>
        <taxon>Tracheophyta</taxon>
        <taxon>Spermatophyta</taxon>
        <taxon>Magnoliopsida</taxon>
        <taxon>eudicotyledons</taxon>
        <taxon>Gunneridae</taxon>
        <taxon>Pentapetalae</taxon>
        <taxon>rosids</taxon>
        <taxon>fabids</taxon>
        <taxon>Malpighiales</taxon>
        <taxon>Rhizophoraceae</taxon>
        <taxon>Rhizophora</taxon>
    </lineage>
</organism>
<proteinExistence type="predicted"/>
<protein>
    <submittedName>
        <fullName evidence="1">Uncharacterized protein</fullName>
    </submittedName>
</protein>
<dbReference type="AlphaFoldDB" id="A0A2P2QRK3"/>
<name>A0A2P2QRK3_RHIMU</name>